<evidence type="ECO:0000256" key="1">
    <source>
        <dbReference type="SAM" id="MobiDB-lite"/>
    </source>
</evidence>
<dbReference type="Pfam" id="PF19817">
    <property type="entry name" value="DUF6300"/>
    <property type="match status" value="1"/>
</dbReference>
<sequence length="106" mass="11902">MSREVRCPRCRTGDVLAVLRLPHTWTNASGNRVRGLGEVLLCAHCDAADPLTGPIVAYFAVNRSVRRQDVTTLARLLRHWIDHARPPRPDMPALDAESDAWHRGEL</sequence>
<dbReference type="Proteomes" id="UP000248544">
    <property type="component" value="Unassembled WGS sequence"/>
</dbReference>
<gene>
    <name evidence="2" type="ORF">C1I98_29415</name>
</gene>
<evidence type="ECO:0000313" key="2">
    <source>
        <dbReference type="EMBL" id="PZG32446.1"/>
    </source>
</evidence>
<name>A0A2W2F5P9_9ACTN</name>
<dbReference type="EMBL" id="POUA01000309">
    <property type="protein sequence ID" value="PZG32446.1"/>
    <property type="molecule type" value="Genomic_DNA"/>
</dbReference>
<dbReference type="AlphaFoldDB" id="A0A2W2F5P9"/>
<comment type="caution">
    <text evidence="2">The sequence shown here is derived from an EMBL/GenBank/DDBJ whole genome shotgun (WGS) entry which is preliminary data.</text>
</comment>
<accession>A0A2W2F5P9</accession>
<feature type="region of interest" description="Disordered" evidence="1">
    <location>
        <begin position="84"/>
        <end position="106"/>
    </location>
</feature>
<proteinExistence type="predicted"/>
<dbReference type="InterPro" id="IPR046267">
    <property type="entry name" value="DUF6300"/>
</dbReference>
<evidence type="ECO:0000313" key="3">
    <source>
        <dbReference type="Proteomes" id="UP000248544"/>
    </source>
</evidence>
<reference evidence="2 3" key="1">
    <citation type="submission" date="2018-01" db="EMBL/GenBank/DDBJ databases">
        <title>Draft genome sequence of Sphaerisporangium sp. 7K107.</title>
        <authorList>
            <person name="Sahin N."/>
            <person name="Saygin H."/>
            <person name="Ay H."/>
        </authorList>
    </citation>
    <scope>NUCLEOTIDE SEQUENCE [LARGE SCALE GENOMIC DNA]</scope>
    <source>
        <strain evidence="2 3">7K107</strain>
    </source>
</reference>
<dbReference type="RefSeq" id="WP_111170660.1">
    <property type="nucleotide sequence ID" value="NZ_POUA01000309.1"/>
</dbReference>
<organism evidence="2 3">
    <name type="scientific">Spongiactinospora gelatinilytica</name>
    <dbReference type="NCBI Taxonomy" id="2666298"/>
    <lineage>
        <taxon>Bacteria</taxon>
        <taxon>Bacillati</taxon>
        <taxon>Actinomycetota</taxon>
        <taxon>Actinomycetes</taxon>
        <taxon>Streptosporangiales</taxon>
        <taxon>Streptosporangiaceae</taxon>
        <taxon>Spongiactinospora</taxon>
    </lineage>
</organism>
<protein>
    <submittedName>
        <fullName evidence="2">Uncharacterized protein</fullName>
    </submittedName>
</protein>
<keyword evidence="3" id="KW-1185">Reference proteome</keyword>